<dbReference type="Proteomes" id="UP001234202">
    <property type="component" value="Unassembled WGS sequence"/>
</dbReference>
<accession>A0ACC2XLI3</accession>
<organism evidence="1 2">
    <name type="scientific">Naganishia onofrii</name>
    <dbReference type="NCBI Taxonomy" id="1851511"/>
    <lineage>
        <taxon>Eukaryota</taxon>
        <taxon>Fungi</taxon>
        <taxon>Dikarya</taxon>
        <taxon>Basidiomycota</taxon>
        <taxon>Agaricomycotina</taxon>
        <taxon>Tremellomycetes</taxon>
        <taxon>Filobasidiales</taxon>
        <taxon>Filobasidiaceae</taxon>
        <taxon>Naganishia</taxon>
    </lineage>
</organism>
<sequence length="968" mass="107016">MAPPQPVPIPTLRTTSLVGRKRTRGELESASFGTPPSVPPRRTKSTSDATRLRAAAADTLRITREGSNESGMETPVSLVPLETSLTGVREDPAAFVNGSYKRTIMRQFVRNALEKATQVCHLFAKVSYWAVYTPLIVPLQKGEDAPYQELLAHFSSSSSPSTQAAQPDFATLLPILQAITSSISLLTPTYHSALVRTLLAIPWAISPDERFVRAYTAWCGVLCSSRAEWVSEVVVMGVKGLRWQQRLPISTDTPTISRALYHIRHQLLLTHLLSLIPTLPTILAPVLVKNFPHKRESEVAMSVYVRNVLDLVEVCPEVAVTVWEVVIDRMIRIDASPPSFSLYQTEWRVLIVELLLADLQVEIQIELEDMDEDDELAKSFQASTFNDDPLSKLVSESLDLGDDELDAAMNAAEEEDLDIEDIESEEGSVDGDSQHESEKELDEARYKRLQMLRAKVDALSLHFLRHLERVFVGGSEKNARRKQLAAYASPVPSRPESPSKPQQQPTVTFATSTLSPSLPSLPPIHRSFTSPESRLHHFQTLLSLFDRLILPTLHCRRAQFIVFWCCSLSPAYTDLFLGLIVSRALFEQTPAAVSRIAAASYIASFVSRAKYIDDQQTRTVVGYLTAYIDGILEEVRVDPQAVVSSNGLAVFYTVCQALMMIFCFRWKALRSESSRRHSSTGRLLGGASALAAAQGGADAGPSFADDMEMDDVDEEDETDGHSAAAGRSSDEPEWIPDLKILQKAIHSQLNPLMACFPGVVDMFAKVADLTKFMFCYSIMSANRNALENSASSRPHVRLGNGSATGNSNGGRKETGSGIPHMSEFPLIGRKTLVETDLDQFFPFDPYDLPRSKVYVDKLYRNWDEVALPEMKGDDDDDDEDDNGEEEDSSDDDDANSSDRSTTPNEVGRNSMHHTQHLPMPSGPGGLRMTSGRRLPTDELRSAQQISTSLEGMKLSSPPRQARSFGIVA</sequence>
<protein>
    <submittedName>
        <fullName evidence="1">Uncharacterized protein</fullName>
    </submittedName>
</protein>
<evidence type="ECO:0000313" key="1">
    <source>
        <dbReference type="EMBL" id="KAJ9124837.1"/>
    </source>
</evidence>
<reference evidence="1" key="1">
    <citation type="submission" date="2023-04" db="EMBL/GenBank/DDBJ databases">
        <title>Draft Genome sequencing of Naganishia species isolated from polar environments using Oxford Nanopore Technology.</title>
        <authorList>
            <person name="Leo P."/>
            <person name="Venkateswaran K."/>
        </authorList>
    </citation>
    <scope>NUCLEOTIDE SEQUENCE</scope>
    <source>
        <strain evidence="1">DBVPG 5303</strain>
    </source>
</reference>
<evidence type="ECO:0000313" key="2">
    <source>
        <dbReference type="Proteomes" id="UP001234202"/>
    </source>
</evidence>
<comment type="caution">
    <text evidence="1">The sequence shown here is derived from an EMBL/GenBank/DDBJ whole genome shotgun (WGS) entry which is preliminary data.</text>
</comment>
<name>A0ACC2XLI3_9TREE</name>
<keyword evidence="2" id="KW-1185">Reference proteome</keyword>
<gene>
    <name evidence="1" type="ORF">QFC24_002766</name>
</gene>
<proteinExistence type="predicted"/>
<dbReference type="EMBL" id="JASBWV010000008">
    <property type="protein sequence ID" value="KAJ9124837.1"/>
    <property type="molecule type" value="Genomic_DNA"/>
</dbReference>